<keyword evidence="1" id="KW-0812">Transmembrane</keyword>
<evidence type="ECO:0000313" key="3">
    <source>
        <dbReference type="WBParaSite" id="Gr19_v10_g6125.t1"/>
    </source>
</evidence>
<keyword evidence="2" id="KW-1185">Reference proteome</keyword>
<accession>A0A914HZK9</accession>
<proteinExistence type="predicted"/>
<feature type="transmembrane region" description="Helical" evidence="1">
    <location>
        <begin position="177"/>
        <end position="195"/>
    </location>
</feature>
<dbReference type="Proteomes" id="UP000887572">
    <property type="component" value="Unplaced"/>
</dbReference>
<protein>
    <submittedName>
        <fullName evidence="3">Uncharacterized protein</fullName>
    </submittedName>
</protein>
<dbReference type="AlphaFoldDB" id="A0A914HZK9"/>
<sequence length="440" mass="49219">MLGISGEPLDLHDKLCPTEKAESAEKKRNFWRRFCKCTILLPLFLFLLFGGQLLLLSLEMNAKFEQQTKILNKLVEAQNKSRRMIAISAKEFEAILNAAIATKLENVPKARLLDDGKRPIIKGGPVGEIGGAIDKANVAKNWPSNETFSPNSTTESDGHFLLNCGGLWRFVHFQKGATAALATVIFFALATVIFFALSTVIFFALSTVIFFALSTVTFWQRLAPFNWTMEATVAGDGAQSVVTDAGDAMANCESGPPEKEEAIPLEASVWWQYFSAPINEKTENSAENVASIIHPKPSSILKKRPSKKPFEAAEGHNANASPKMGRLVIPRRPNKDVRFVAKNETPPSELTNNLTRPRFSPKEIQMEASNENSRLIFFFGAEEQFGESLEEKMARRIGDNWKCYSKRGSGDRRKAKWLRLLEAFEHRRKKKSEALKSLHL</sequence>
<feature type="transmembrane region" description="Helical" evidence="1">
    <location>
        <begin position="39"/>
        <end position="58"/>
    </location>
</feature>
<keyword evidence="1" id="KW-0472">Membrane</keyword>
<evidence type="ECO:0000256" key="1">
    <source>
        <dbReference type="SAM" id="Phobius"/>
    </source>
</evidence>
<organism evidence="2 3">
    <name type="scientific">Globodera rostochiensis</name>
    <name type="common">Golden nematode worm</name>
    <name type="synonym">Heterodera rostochiensis</name>
    <dbReference type="NCBI Taxonomy" id="31243"/>
    <lineage>
        <taxon>Eukaryota</taxon>
        <taxon>Metazoa</taxon>
        <taxon>Ecdysozoa</taxon>
        <taxon>Nematoda</taxon>
        <taxon>Chromadorea</taxon>
        <taxon>Rhabditida</taxon>
        <taxon>Tylenchina</taxon>
        <taxon>Tylenchomorpha</taxon>
        <taxon>Tylenchoidea</taxon>
        <taxon>Heteroderidae</taxon>
        <taxon>Heteroderinae</taxon>
        <taxon>Globodera</taxon>
    </lineage>
</organism>
<name>A0A914HZK9_GLORO</name>
<feature type="transmembrane region" description="Helical" evidence="1">
    <location>
        <begin position="201"/>
        <end position="219"/>
    </location>
</feature>
<keyword evidence="1" id="KW-1133">Transmembrane helix</keyword>
<reference evidence="3" key="1">
    <citation type="submission" date="2022-11" db="UniProtKB">
        <authorList>
            <consortium name="WormBaseParasite"/>
        </authorList>
    </citation>
    <scope>IDENTIFICATION</scope>
</reference>
<evidence type="ECO:0000313" key="2">
    <source>
        <dbReference type="Proteomes" id="UP000887572"/>
    </source>
</evidence>
<dbReference type="WBParaSite" id="Gr19_v10_g6125.t1">
    <property type="protein sequence ID" value="Gr19_v10_g6125.t1"/>
    <property type="gene ID" value="Gr19_v10_g6125"/>
</dbReference>